<dbReference type="GO" id="GO:0005254">
    <property type="term" value="F:chloride channel activity"/>
    <property type="evidence" value="ECO:0007669"/>
    <property type="project" value="UniProtKB-KW"/>
</dbReference>
<keyword evidence="6 13" id="KW-1133">Transmembrane helix</keyword>
<evidence type="ECO:0000256" key="7">
    <source>
        <dbReference type="ARBA" id="ARBA00023065"/>
    </source>
</evidence>
<dbReference type="Proteomes" id="UP001224775">
    <property type="component" value="Unassembled WGS sequence"/>
</dbReference>
<evidence type="ECO:0000256" key="10">
    <source>
        <dbReference type="ARBA" id="ARBA00023180"/>
    </source>
</evidence>
<keyword evidence="4" id="KW-1003">Cell membrane</keyword>
<organism evidence="14 15">
    <name type="scientific">Skeletonema marinoi</name>
    <dbReference type="NCBI Taxonomy" id="267567"/>
    <lineage>
        <taxon>Eukaryota</taxon>
        <taxon>Sar</taxon>
        <taxon>Stramenopiles</taxon>
        <taxon>Ochrophyta</taxon>
        <taxon>Bacillariophyta</taxon>
        <taxon>Coscinodiscophyceae</taxon>
        <taxon>Thalassiosirophycidae</taxon>
        <taxon>Thalassiosirales</taxon>
        <taxon>Skeletonemataceae</taxon>
        <taxon>Skeletonema</taxon>
        <taxon>Skeletonema marinoi-dohrnii complex</taxon>
    </lineage>
</organism>
<gene>
    <name evidence="14" type="ORF">QTG54_004582</name>
</gene>
<comment type="subcellular location">
    <subcellularLocation>
        <location evidence="1">Cell membrane</location>
        <topology evidence="1">Multi-pass membrane protein</topology>
    </subcellularLocation>
</comment>
<evidence type="ECO:0000313" key="15">
    <source>
        <dbReference type="Proteomes" id="UP001224775"/>
    </source>
</evidence>
<sequence>MNDIIGTISSYMVNQTSSFTPEHYIPTETVYQKHHWFRFGHTNDLEALISNDELAKDYIIGVTSMSMFILGLALLWFIVIISFKCAGQKRVGFLAGRLESPAWQPSLPPIEECLTEDDDENISTHMPIGHHASSGPENFSVAGTDLDQEKQEKKFNMKALMVRVVFVISGICVMISGALFYSEGVTSFVNSLNAVQYSLLIVENTALESRNLTLSALEAKHNLVSGLNETISETGANFCQGSDQVATEIREAGQQLVSDINAMSSAVDESLKSFSTDLMKMANMASEMNENLQTASGFFYALIAISIVIVVLICIMLAVTFFSAKDISNCFTKCVTCALIWPVFIFFLTLSWVFATLFLVFSLAGSDFCFKPDDIVLAFLNKNKDNFDSLISAMLIYYVSGCVVFPEALNDITHLITMVKTMLAAANDLADNIASDGVDDVATSCGLDKAAATALQNGVQVISVVSQDLEKLLGSFKGIISCQNINPIYTSLVHDATCTEAVNGFNWLYGSCFALCICAMTMITFRAALYPVKRPELDQTGLSAPLLSSKNGEH</sequence>
<dbReference type="InterPro" id="IPR006990">
    <property type="entry name" value="Tweety"/>
</dbReference>
<keyword evidence="7" id="KW-0406">Ion transport</keyword>
<evidence type="ECO:0000256" key="5">
    <source>
        <dbReference type="ARBA" id="ARBA00022692"/>
    </source>
</evidence>
<dbReference type="GO" id="GO:0005886">
    <property type="term" value="C:plasma membrane"/>
    <property type="evidence" value="ECO:0007669"/>
    <property type="project" value="UniProtKB-SubCell"/>
</dbReference>
<dbReference type="AlphaFoldDB" id="A0AAD8YHI7"/>
<keyword evidence="15" id="KW-1185">Reference proteome</keyword>
<keyword evidence="12" id="KW-0407">Ion channel</keyword>
<evidence type="ECO:0000256" key="12">
    <source>
        <dbReference type="ARBA" id="ARBA00023303"/>
    </source>
</evidence>
<reference evidence="14" key="1">
    <citation type="submission" date="2023-06" db="EMBL/GenBank/DDBJ databases">
        <title>Survivors Of The Sea: Transcriptome response of Skeletonema marinoi to long-term dormancy.</title>
        <authorList>
            <person name="Pinder M.I.M."/>
            <person name="Kourtchenko O."/>
            <person name="Robertson E.K."/>
            <person name="Larsson T."/>
            <person name="Maumus F."/>
            <person name="Osuna-Cruz C.M."/>
            <person name="Vancaester E."/>
            <person name="Stenow R."/>
            <person name="Vandepoele K."/>
            <person name="Ploug H."/>
            <person name="Bruchert V."/>
            <person name="Godhe A."/>
            <person name="Topel M."/>
        </authorList>
    </citation>
    <scope>NUCLEOTIDE SEQUENCE</scope>
    <source>
        <strain evidence="14">R05AC</strain>
    </source>
</reference>
<evidence type="ECO:0000256" key="13">
    <source>
        <dbReference type="SAM" id="Phobius"/>
    </source>
</evidence>
<keyword evidence="5 13" id="KW-0812">Transmembrane</keyword>
<dbReference type="PANTHER" id="PTHR12424:SF19">
    <property type="entry name" value="INTEGRASE ZINC-BINDING DOMAIN-CONTAINING PROTEIN"/>
    <property type="match status" value="1"/>
</dbReference>
<feature type="transmembrane region" description="Helical" evidence="13">
    <location>
        <begin position="298"/>
        <end position="322"/>
    </location>
</feature>
<keyword evidence="11" id="KW-0868">Chloride</keyword>
<keyword evidence="3" id="KW-0813">Transport</keyword>
<dbReference type="Pfam" id="PF04906">
    <property type="entry name" value="Tweety"/>
    <property type="match status" value="1"/>
</dbReference>
<evidence type="ECO:0000256" key="6">
    <source>
        <dbReference type="ARBA" id="ARBA00022989"/>
    </source>
</evidence>
<feature type="transmembrane region" description="Helical" evidence="13">
    <location>
        <begin position="507"/>
        <end position="529"/>
    </location>
</feature>
<comment type="caution">
    <text evidence="14">The sequence shown here is derived from an EMBL/GenBank/DDBJ whole genome shotgun (WGS) entry which is preliminary data.</text>
</comment>
<dbReference type="EMBL" id="JATAAI010000006">
    <property type="protein sequence ID" value="KAK1745291.1"/>
    <property type="molecule type" value="Genomic_DNA"/>
</dbReference>
<dbReference type="GO" id="GO:0034707">
    <property type="term" value="C:chloride channel complex"/>
    <property type="evidence" value="ECO:0007669"/>
    <property type="project" value="UniProtKB-KW"/>
</dbReference>
<evidence type="ECO:0000256" key="3">
    <source>
        <dbReference type="ARBA" id="ARBA00022448"/>
    </source>
</evidence>
<keyword evidence="10" id="KW-0325">Glycoprotein</keyword>
<name>A0AAD8YHI7_9STRA</name>
<evidence type="ECO:0000313" key="14">
    <source>
        <dbReference type="EMBL" id="KAK1745291.1"/>
    </source>
</evidence>
<protein>
    <submittedName>
        <fullName evidence="14">Tweety-related protein</fullName>
    </submittedName>
</protein>
<evidence type="ECO:0000256" key="11">
    <source>
        <dbReference type="ARBA" id="ARBA00023214"/>
    </source>
</evidence>
<proteinExistence type="inferred from homology"/>
<evidence type="ECO:0000256" key="8">
    <source>
        <dbReference type="ARBA" id="ARBA00023136"/>
    </source>
</evidence>
<evidence type="ECO:0000256" key="9">
    <source>
        <dbReference type="ARBA" id="ARBA00023173"/>
    </source>
</evidence>
<evidence type="ECO:0000256" key="1">
    <source>
        <dbReference type="ARBA" id="ARBA00004651"/>
    </source>
</evidence>
<evidence type="ECO:0000256" key="4">
    <source>
        <dbReference type="ARBA" id="ARBA00022475"/>
    </source>
</evidence>
<keyword evidence="9" id="KW-0869">Chloride channel</keyword>
<dbReference type="PANTHER" id="PTHR12424">
    <property type="entry name" value="TWEETY-RELATED"/>
    <property type="match status" value="1"/>
</dbReference>
<feature type="transmembrane region" description="Helical" evidence="13">
    <location>
        <begin position="160"/>
        <end position="181"/>
    </location>
</feature>
<feature type="transmembrane region" description="Helical" evidence="13">
    <location>
        <begin position="334"/>
        <end position="361"/>
    </location>
</feature>
<keyword evidence="8 13" id="KW-0472">Membrane</keyword>
<evidence type="ECO:0000256" key="2">
    <source>
        <dbReference type="ARBA" id="ARBA00009849"/>
    </source>
</evidence>
<feature type="transmembrane region" description="Helical" evidence="13">
    <location>
        <begin position="58"/>
        <end position="83"/>
    </location>
</feature>
<comment type="similarity">
    <text evidence="2">Belongs to the tweety family.</text>
</comment>
<accession>A0AAD8YHI7</accession>